<evidence type="ECO:0000256" key="5">
    <source>
        <dbReference type="ARBA" id="ARBA00022679"/>
    </source>
</evidence>
<gene>
    <name evidence="13" type="ORF">CVD27_10225</name>
</gene>
<keyword evidence="5" id="KW-0808">Transferase</keyword>
<organism evidence="13 14">
    <name type="scientific">Neobacillus cucumis</name>
    <dbReference type="NCBI Taxonomy" id="1740721"/>
    <lineage>
        <taxon>Bacteria</taxon>
        <taxon>Bacillati</taxon>
        <taxon>Bacillota</taxon>
        <taxon>Bacilli</taxon>
        <taxon>Bacillales</taxon>
        <taxon>Bacillaceae</taxon>
        <taxon>Neobacillus</taxon>
    </lineage>
</organism>
<dbReference type="PANTHER" id="PTHR36837:SF2">
    <property type="entry name" value="POLY(3-HYDROXYALKANOATE) POLYMERASE SUBUNIT PHAC"/>
    <property type="match status" value="1"/>
</dbReference>
<dbReference type="FunFam" id="3.40.50.1820:FF:000112">
    <property type="entry name" value="Poly(R)-hydroxyalkanoic acid synthase, class III, PhaC subunit"/>
    <property type="match status" value="1"/>
</dbReference>
<evidence type="ECO:0000256" key="2">
    <source>
        <dbReference type="ARBA" id="ARBA00004683"/>
    </source>
</evidence>
<evidence type="ECO:0000256" key="8">
    <source>
        <dbReference type="ARBA" id="ARBA00033356"/>
    </source>
</evidence>
<evidence type="ECO:0000256" key="1">
    <source>
        <dbReference type="ARBA" id="ARBA00004496"/>
    </source>
</evidence>
<evidence type="ECO:0000259" key="12">
    <source>
        <dbReference type="Pfam" id="PF00561"/>
    </source>
</evidence>
<dbReference type="InterPro" id="IPR010125">
    <property type="entry name" value="PHA_synth_III_C"/>
</dbReference>
<dbReference type="RefSeq" id="WP_101647807.1">
    <property type="nucleotide sequence ID" value="NZ_PGVE01000041.1"/>
</dbReference>
<protein>
    <recommendedName>
        <fullName evidence="3">Poly(3-hydroxyalkanoate) polymerase subunit PhaC</fullName>
    </recommendedName>
    <alternativeName>
        <fullName evidence="8">PHB synthase subunit PhaC</fullName>
    </alternativeName>
    <alternativeName>
        <fullName evidence="11">Poly(hydroxyalkanoic acid) synthase subunit PhaC</fullName>
    </alternativeName>
</protein>
<dbReference type="InterPro" id="IPR000073">
    <property type="entry name" value="AB_hydrolase_1"/>
</dbReference>
<dbReference type="Gene3D" id="3.40.50.1820">
    <property type="entry name" value="alpha/beta hydrolase"/>
    <property type="match status" value="1"/>
</dbReference>
<evidence type="ECO:0000256" key="3">
    <source>
        <dbReference type="ARBA" id="ARBA00019065"/>
    </source>
</evidence>
<sequence length="362" mass="41362">MSLVAEKDWDMLLDFFPEEYGKQIKRVIKATQVLTVDPKPEVGPTPKEVVWTKNKTKLYRYISEQPKKHKIPLLMVYALINKPYVLDLTKGGSLIEYLVNNGFDVYLLDWGTPGYEDRNMKLDDFIIDYIPRAVKKVLKTSNADELSILGYCMGGTMTSIFAALYPELPIRNLVFMTSPFDFEDSGSYGEMLNEKYFNIDKVVDTMGVIPPEMIDYGNKLSKPMANFYGPFISLVDRADNESFVKSFQLLQKWLNDGIPFPGESYRQWIRDFYQKNKLIKGELVVRGRKVDLKNITANVLNLAGQNDLIAQPHMVEALMDAISSKDKQFNNLPVGHTSITFGRQASKITYPTIGDWLAERSN</sequence>
<dbReference type="GO" id="GO:0042619">
    <property type="term" value="P:poly-hydroxybutyrate biosynthetic process"/>
    <property type="evidence" value="ECO:0007669"/>
    <property type="project" value="UniProtKB-KW"/>
</dbReference>
<accession>A0A2N5HIL4</accession>
<keyword evidence="14" id="KW-1185">Reference proteome</keyword>
<dbReference type="GO" id="GO:0005737">
    <property type="term" value="C:cytoplasm"/>
    <property type="evidence" value="ECO:0007669"/>
    <property type="project" value="UniProtKB-SubCell"/>
</dbReference>
<evidence type="ECO:0000313" key="14">
    <source>
        <dbReference type="Proteomes" id="UP000234950"/>
    </source>
</evidence>
<evidence type="ECO:0000256" key="11">
    <source>
        <dbReference type="ARBA" id="ARBA00079411"/>
    </source>
</evidence>
<dbReference type="Proteomes" id="UP000234950">
    <property type="component" value="Unassembled WGS sequence"/>
</dbReference>
<feature type="domain" description="AB hydrolase-1" evidence="12">
    <location>
        <begin position="94"/>
        <end position="328"/>
    </location>
</feature>
<keyword evidence="7" id="KW-0012">Acyltransferase</keyword>
<dbReference type="NCBIfam" id="TIGR01836">
    <property type="entry name" value="PHA_synth_III_C"/>
    <property type="match status" value="1"/>
</dbReference>
<dbReference type="EMBL" id="PGVE01000041">
    <property type="protein sequence ID" value="PLS05367.1"/>
    <property type="molecule type" value="Genomic_DNA"/>
</dbReference>
<comment type="caution">
    <text evidence="13">The sequence shown here is derived from an EMBL/GenBank/DDBJ whole genome shotgun (WGS) entry which is preliminary data.</text>
</comment>
<dbReference type="GO" id="GO:0016746">
    <property type="term" value="F:acyltransferase activity"/>
    <property type="evidence" value="ECO:0007669"/>
    <property type="project" value="UniProtKB-KW"/>
</dbReference>
<evidence type="ECO:0000256" key="7">
    <source>
        <dbReference type="ARBA" id="ARBA00023315"/>
    </source>
</evidence>
<evidence type="ECO:0000256" key="10">
    <source>
        <dbReference type="ARBA" id="ARBA00061124"/>
    </source>
</evidence>
<dbReference type="InterPro" id="IPR051321">
    <property type="entry name" value="PHA/PHB_synthase"/>
</dbReference>
<proteinExistence type="inferred from homology"/>
<keyword evidence="4" id="KW-0963">Cytoplasm</keyword>
<name>A0A2N5HIL4_9BACI</name>
<dbReference type="SUPFAM" id="SSF53474">
    <property type="entry name" value="alpha/beta-Hydrolases"/>
    <property type="match status" value="1"/>
</dbReference>
<dbReference type="PANTHER" id="PTHR36837">
    <property type="entry name" value="POLY(3-HYDROXYALKANOATE) POLYMERASE SUBUNIT PHAC"/>
    <property type="match status" value="1"/>
</dbReference>
<comment type="similarity">
    <text evidence="10">Belongs to the PHA/PHB synthase family. Type III PhaC subfamily.</text>
</comment>
<dbReference type="InterPro" id="IPR029058">
    <property type="entry name" value="AB_hydrolase_fold"/>
</dbReference>
<dbReference type="UniPathway" id="UPA00917"/>
<dbReference type="AlphaFoldDB" id="A0A2N5HIL4"/>
<evidence type="ECO:0000256" key="6">
    <source>
        <dbReference type="ARBA" id="ARBA00022752"/>
    </source>
</evidence>
<comment type="pathway">
    <text evidence="2">Biopolymer metabolism; poly-(R)-3-hydroxybutanoate biosynthesis.</text>
</comment>
<dbReference type="OrthoDB" id="9767934at2"/>
<evidence type="ECO:0000313" key="13">
    <source>
        <dbReference type="EMBL" id="PLS05367.1"/>
    </source>
</evidence>
<keyword evidence="6" id="KW-0583">PHB biosynthesis</keyword>
<reference evidence="13 14" key="1">
    <citation type="submission" date="2017-11" db="EMBL/GenBank/DDBJ databases">
        <title>Comparitive Functional Genomics of Dry Heat Resistant strains isolated from the Viking Spacecraft.</title>
        <authorList>
            <person name="Seuylemezian A."/>
            <person name="Cooper K."/>
            <person name="Vaishampayan P."/>
        </authorList>
    </citation>
    <scope>NUCLEOTIDE SEQUENCE [LARGE SCALE GENOMIC DNA]</scope>
    <source>
        <strain evidence="13 14">V32-6</strain>
    </source>
</reference>
<evidence type="ECO:0000256" key="4">
    <source>
        <dbReference type="ARBA" id="ARBA00022490"/>
    </source>
</evidence>
<comment type="subcellular location">
    <subcellularLocation>
        <location evidence="1">Cytoplasm</location>
    </subcellularLocation>
</comment>
<comment type="catalytic activity">
    <reaction evidence="9">
        <text>(3R)-3-hydroxybutanoyl-CoA + [(3R)-hydroxybutanoate](n) = [(3R)-hydroxybutanoate](n+1) + CoA</text>
        <dbReference type="Rhea" id="RHEA:15405"/>
        <dbReference type="Rhea" id="RHEA-COMP:14464"/>
        <dbReference type="Rhea" id="RHEA-COMP:14465"/>
        <dbReference type="ChEBI" id="CHEBI:8298"/>
        <dbReference type="ChEBI" id="CHEBI:57287"/>
        <dbReference type="ChEBI" id="CHEBI:57315"/>
    </reaction>
</comment>
<evidence type="ECO:0000256" key="9">
    <source>
        <dbReference type="ARBA" id="ARBA00051322"/>
    </source>
</evidence>
<dbReference type="Pfam" id="PF00561">
    <property type="entry name" value="Abhydrolase_1"/>
    <property type="match status" value="1"/>
</dbReference>